<name>A0A8I6SMN0_CIMLE</name>
<proteinExistence type="inferred from homology"/>
<keyword evidence="6" id="KW-0812">Transmembrane</keyword>
<keyword evidence="7" id="KW-0735">Signal-anchor</keyword>
<evidence type="ECO:0000256" key="1">
    <source>
        <dbReference type="ARBA" id="ARBA00004245"/>
    </source>
</evidence>
<keyword evidence="12" id="KW-0206">Cytoskeleton</keyword>
<evidence type="ECO:0000313" key="14">
    <source>
        <dbReference type="EnsemblMetazoa" id="XP_024084442.1"/>
    </source>
</evidence>
<keyword evidence="5" id="KW-0963">Cytoplasm</keyword>
<evidence type="ECO:0000256" key="10">
    <source>
        <dbReference type="ARBA" id="ARBA00023157"/>
    </source>
</evidence>
<comment type="similarity">
    <text evidence="3">Belongs to the sarcoglycan beta/delta/gamma/zeta family.</text>
</comment>
<evidence type="ECO:0000313" key="15">
    <source>
        <dbReference type="Proteomes" id="UP000494040"/>
    </source>
</evidence>
<keyword evidence="11" id="KW-0325">Glycoprotein</keyword>
<keyword evidence="4" id="KW-1003">Cell membrane</keyword>
<protein>
    <submittedName>
        <fullName evidence="14">Uncharacterized protein</fullName>
    </submittedName>
</protein>
<evidence type="ECO:0000256" key="9">
    <source>
        <dbReference type="ARBA" id="ARBA00023136"/>
    </source>
</evidence>
<dbReference type="GeneID" id="106662016"/>
<organism evidence="14 15">
    <name type="scientific">Cimex lectularius</name>
    <name type="common">Bed bug</name>
    <name type="synonym">Acanthia lectularia</name>
    <dbReference type="NCBI Taxonomy" id="79782"/>
    <lineage>
        <taxon>Eukaryota</taxon>
        <taxon>Metazoa</taxon>
        <taxon>Ecdysozoa</taxon>
        <taxon>Arthropoda</taxon>
        <taxon>Hexapoda</taxon>
        <taxon>Insecta</taxon>
        <taxon>Pterygota</taxon>
        <taxon>Neoptera</taxon>
        <taxon>Paraneoptera</taxon>
        <taxon>Hemiptera</taxon>
        <taxon>Heteroptera</taxon>
        <taxon>Panheteroptera</taxon>
        <taxon>Cimicomorpha</taxon>
        <taxon>Cimicidae</taxon>
        <taxon>Cimex</taxon>
    </lineage>
</organism>
<keyword evidence="15" id="KW-1185">Reference proteome</keyword>
<feature type="region of interest" description="Disordered" evidence="13">
    <location>
        <begin position="1"/>
        <end position="30"/>
    </location>
</feature>
<keyword evidence="9" id="KW-0472">Membrane</keyword>
<dbReference type="GO" id="GO:0016012">
    <property type="term" value="C:sarcoglycan complex"/>
    <property type="evidence" value="ECO:0007669"/>
    <property type="project" value="InterPro"/>
</dbReference>
<evidence type="ECO:0000256" key="13">
    <source>
        <dbReference type="SAM" id="MobiDB-lite"/>
    </source>
</evidence>
<evidence type="ECO:0000256" key="6">
    <source>
        <dbReference type="ARBA" id="ARBA00022692"/>
    </source>
</evidence>
<dbReference type="RefSeq" id="XP_024084442.1">
    <property type="nucleotide sequence ID" value="XM_024228674.1"/>
</dbReference>
<evidence type="ECO:0000256" key="11">
    <source>
        <dbReference type="ARBA" id="ARBA00023180"/>
    </source>
</evidence>
<dbReference type="GO" id="GO:0042383">
    <property type="term" value="C:sarcolemma"/>
    <property type="evidence" value="ECO:0007669"/>
    <property type="project" value="UniProtKB-SubCell"/>
</dbReference>
<dbReference type="GO" id="GO:0005856">
    <property type="term" value="C:cytoskeleton"/>
    <property type="evidence" value="ECO:0007669"/>
    <property type="project" value="UniProtKB-SubCell"/>
</dbReference>
<dbReference type="PANTHER" id="PTHR12939">
    <property type="entry name" value="SARCOGLYCAN"/>
    <property type="match status" value="1"/>
</dbReference>
<evidence type="ECO:0000256" key="5">
    <source>
        <dbReference type="ARBA" id="ARBA00022490"/>
    </source>
</evidence>
<dbReference type="OrthoDB" id="8881719at2759"/>
<dbReference type="EnsemblMetazoa" id="XM_024228674.1">
    <property type="protein sequence ID" value="XP_024084442.1"/>
    <property type="gene ID" value="LOC106662016"/>
</dbReference>
<dbReference type="Proteomes" id="UP000494040">
    <property type="component" value="Unassembled WGS sequence"/>
</dbReference>
<keyword evidence="10" id="KW-1015">Disulfide bond</keyword>
<accession>A0A8I6SMN0</accession>
<evidence type="ECO:0000256" key="7">
    <source>
        <dbReference type="ARBA" id="ARBA00022968"/>
    </source>
</evidence>
<comment type="subcellular location">
    <subcellularLocation>
        <location evidence="2">Cell membrane</location>
        <location evidence="2">Sarcolemma</location>
        <topology evidence="2">Single-pass type II membrane protein</topology>
    </subcellularLocation>
    <subcellularLocation>
        <location evidence="1">Cytoplasm</location>
        <location evidence="1">Cytoskeleton</location>
    </subcellularLocation>
</comment>
<evidence type="ECO:0000256" key="4">
    <source>
        <dbReference type="ARBA" id="ARBA00022475"/>
    </source>
</evidence>
<dbReference type="GO" id="GO:0060047">
    <property type="term" value="P:heart contraction"/>
    <property type="evidence" value="ECO:0007669"/>
    <property type="project" value="TreeGrafter"/>
</dbReference>
<reference evidence="14" key="1">
    <citation type="submission" date="2022-01" db="UniProtKB">
        <authorList>
            <consortium name="EnsemblMetazoa"/>
        </authorList>
    </citation>
    <scope>IDENTIFICATION</scope>
</reference>
<dbReference type="AlphaFoldDB" id="A0A8I6SMN0"/>
<dbReference type="InterPro" id="IPR039972">
    <property type="entry name" value="Sarcoglycan_gamma/delta/zeta"/>
</dbReference>
<dbReference type="PANTHER" id="PTHR12939:SF10">
    <property type="entry name" value="EG:4F1.1 PROTEIN"/>
    <property type="match status" value="1"/>
</dbReference>
<sequence length="310" mass="33872">MKNSQGEDNRKPKNSKSKLDPDPVFQRGQIPWDHTKPAALKEFSFGYPENQNYLGDVHKALHQELGFKLQNDPKAIHLRLKTNVYIRVGGVVDQDSASQSNQAIKRHPKTMLPQFGWSHEHNANYDPRQMQSHGGYAGNDKLEAKASRFKVSDLQGRTLFSADKNEVVVGADLLRLQGAGGVVIDGSLQTPLVRANPGSDLSLESPTRSLQVMAPSGVSLESRAGDISATCLTDLKLESMDGAIRLEAARILLPGLKTAHSRPQPRGRQSFQPASATSTVFQLCSCHNGKLFLAPADGLCATDNEKLLCR</sequence>
<keyword evidence="8" id="KW-1133">Transmembrane helix</keyword>
<dbReference type="InterPro" id="IPR006875">
    <property type="entry name" value="Sarcoglycan"/>
</dbReference>
<evidence type="ECO:0000256" key="8">
    <source>
        <dbReference type="ARBA" id="ARBA00022989"/>
    </source>
</evidence>
<evidence type="ECO:0000256" key="2">
    <source>
        <dbReference type="ARBA" id="ARBA00004274"/>
    </source>
</evidence>
<dbReference type="Pfam" id="PF04790">
    <property type="entry name" value="Sarcoglycan_1"/>
    <property type="match status" value="1"/>
</dbReference>
<feature type="compositionally biased region" description="Basic and acidic residues" evidence="13">
    <location>
        <begin position="1"/>
        <end position="21"/>
    </location>
</feature>
<evidence type="ECO:0000256" key="12">
    <source>
        <dbReference type="ARBA" id="ARBA00023212"/>
    </source>
</evidence>
<evidence type="ECO:0000256" key="3">
    <source>
        <dbReference type="ARBA" id="ARBA00007574"/>
    </source>
</evidence>
<dbReference type="KEGG" id="clec:106662016"/>